<sequence length="86" mass="10360">QHTSHWKWGVKVFWMAYLAAYPYFPLGEWPHWDTRIPMAGPFIESQLLARDFEEFTRKAGESTSEDLMKQRDELWEEFCTVVQVLY</sequence>
<proteinExistence type="predicted"/>
<feature type="non-terminal residue" evidence="1">
    <location>
        <position position="1"/>
    </location>
</feature>
<protein>
    <submittedName>
        <fullName evidence="1">Uncharacterized protein</fullName>
    </submittedName>
</protein>
<comment type="caution">
    <text evidence="1">The sequence shown here is derived from an EMBL/GenBank/DDBJ whole genome shotgun (WGS) entry which is preliminary data.</text>
</comment>
<dbReference type="Proteomes" id="UP001201163">
    <property type="component" value="Unassembled WGS sequence"/>
</dbReference>
<organism evidence="1 2">
    <name type="scientific">Lactarius akahatsu</name>
    <dbReference type="NCBI Taxonomy" id="416441"/>
    <lineage>
        <taxon>Eukaryota</taxon>
        <taxon>Fungi</taxon>
        <taxon>Dikarya</taxon>
        <taxon>Basidiomycota</taxon>
        <taxon>Agaricomycotina</taxon>
        <taxon>Agaricomycetes</taxon>
        <taxon>Russulales</taxon>
        <taxon>Russulaceae</taxon>
        <taxon>Lactarius</taxon>
    </lineage>
</organism>
<evidence type="ECO:0000313" key="1">
    <source>
        <dbReference type="EMBL" id="KAH8991021.1"/>
    </source>
</evidence>
<accession>A0AAD4LGM9</accession>
<dbReference type="AlphaFoldDB" id="A0AAD4LGM9"/>
<evidence type="ECO:0000313" key="2">
    <source>
        <dbReference type="Proteomes" id="UP001201163"/>
    </source>
</evidence>
<reference evidence="1" key="1">
    <citation type="submission" date="2022-01" db="EMBL/GenBank/DDBJ databases">
        <title>Comparative genomics reveals a dynamic genome evolution in the ectomycorrhizal milk-cap (Lactarius) mushrooms.</title>
        <authorList>
            <consortium name="DOE Joint Genome Institute"/>
            <person name="Lebreton A."/>
            <person name="Tang N."/>
            <person name="Kuo A."/>
            <person name="LaButti K."/>
            <person name="Drula E."/>
            <person name="Barry K."/>
            <person name="Clum A."/>
            <person name="Lipzen A."/>
            <person name="Mousain D."/>
            <person name="Ng V."/>
            <person name="Wang R."/>
            <person name="Wang X."/>
            <person name="Dai Y."/>
            <person name="Henrissat B."/>
            <person name="Grigoriev I.V."/>
            <person name="Guerin-Laguette A."/>
            <person name="Yu F."/>
            <person name="Martin F.M."/>
        </authorList>
    </citation>
    <scope>NUCLEOTIDE SEQUENCE</scope>
    <source>
        <strain evidence="1">QP</strain>
    </source>
</reference>
<dbReference type="EMBL" id="JAKELL010000028">
    <property type="protein sequence ID" value="KAH8991021.1"/>
    <property type="molecule type" value="Genomic_DNA"/>
</dbReference>
<feature type="non-terminal residue" evidence="1">
    <location>
        <position position="86"/>
    </location>
</feature>
<name>A0AAD4LGM9_9AGAM</name>
<keyword evidence="2" id="KW-1185">Reference proteome</keyword>
<gene>
    <name evidence="1" type="ORF">EDB92DRAFT_1781735</name>
</gene>